<reference evidence="1 2" key="1">
    <citation type="submission" date="2015-12" db="EMBL/GenBank/DDBJ databases">
        <authorList>
            <person name="Shamseldin A."/>
            <person name="Moawad H."/>
            <person name="Abd El-Rahim W.M."/>
            <person name="Sadowsky M.J."/>
        </authorList>
    </citation>
    <scope>NUCLEOTIDE SEQUENCE [LARGE SCALE GENOMIC DNA]</scope>
    <source>
        <strain evidence="1 2">DG5B</strain>
    </source>
</reference>
<dbReference type="STRING" id="1411621.AUC43_07515"/>
<accession>A0A0U4C439</accession>
<sequence>MLSRTAYQKQADKRLKTALKLRARYDGRVRKYATALGAALAGAADAKARVDRINLLYGVDVSTETLLVHDLRAAGLPGLLSTSMAASTPGEEVQFFNAIVDGNGGVALATETLFGEVVDPAAPVADAPPVVLTPPVVIEQSPAPTPEGPVPVVDGAVAGQVTLAGPNGTIAGVTIESAPGVSLDFAPLYSGSSTPVDMYLFVYVEDPMTAKVTFADRYAGQPFTVHLADGRTATGLFTKGSYGIDV</sequence>
<dbReference type="EMBL" id="CP013909">
    <property type="protein sequence ID" value="ALW84952.1"/>
    <property type="molecule type" value="Genomic_DNA"/>
</dbReference>
<dbReference type="Proteomes" id="UP000059542">
    <property type="component" value="Chromosome"/>
</dbReference>
<dbReference type="RefSeq" id="WP_068191557.1">
    <property type="nucleotide sequence ID" value="NZ_CP013909.1"/>
</dbReference>
<name>A0A0U4C439_9BACT</name>
<protein>
    <submittedName>
        <fullName evidence="1">Uncharacterized protein</fullName>
    </submittedName>
</protein>
<dbReference type="KEGG" id="hyg:AUC43_07515"/>
<evidence type="ECO:0000313" key="1">
    <source>
        <dbReference type="EMBL" id="ALW84952.1"/>
    </source>
</evidence>
<organism evidence="1 2">
    <name type="scientific">Hymenobacter sedentarius</name>
    <dbReference type="NCBI Taxonomy" id="1411621"/>
    <lineage>
        <taxon>Bacteria</taxon>
        <taxon>Pseudomonadati</taxon>
        <taxon>Bacteroidota</taxon>
        <taxon>Cytophagia</taxon>
        <taxon>Cytophagales</taxon>
        <taxon>Hymenobacteraceae</taxon>
        <taxon>Hymenobacter</taxon>
    </lineage>
</organism>
<keyword evidence="2" id="KW-1185">Reference proteome</keyword>
<evidence type="ECO:0000313" key="2">
    <source>
        <dbReference type="Proteomes" id="UP000059542"/>
    </source>
</evidence>
<proteinExistence type="predicted"/>
<dbReference type="AlphaFoldDB" id="A0A0U4C439"/>
<gene>
    <name evidence="1" type="ORF">AUC43_07515</name>
</gene>